<accession>A0AAW0Y8K7</accession>
<proteinExistence type="predicted"/>
<dbReference type="InterPro" id="IPR002017">
    <property type="entry name" value="Spectrin_repeat"/>
</dbReference>
<dbReference type="Gene3D" id="1.20.58.60">
    <property type="match status" value="2"/>
</dbReference>
<name>A0AAW0Y8K7_CHEQU</name>
<dbReference type="AlphaFoldDB" id="A0AAW0Y8K7"/>
<protein>
    <submittedName>
        <fullName evidence="1">Uncharacterized protein</fullName>
    </submittedName>
</protein>
<dbReference type="Proteomes" id="UP001445076">
    <property type="component" value="Unassembled WGS sequence"/>
</dbReference>
<organism evidence="1 2">
    <name type="scientific">Cherax quadricarinatus</name>
    <name type="common">Australian red claw crayfish</name>
    <dbReference type="NCBI Taxonomy" id="27406"/>
    <lineage>
        <taxon>Eukaryota</taxon>
        <taxon>Metazoa</taxon>
        <taxon>Ecdysozoa</taxon>
        <taxon>Arthropoda</taxon>
        <taxon>Crustacea</taxon>
        <taxon>Multicrustacea</taxon>
        <taxon>Malacostraca</taxon>
        <taxon>Eumalacostraca</taxon>
        <taxon>Eucarida</taxon>
        <taxon>Decapoda</taxon>
        <taxon>Pleocyemata</taxon>
        <taxon>Astacidea</taxon>
        <taxon>Parastacoidea</taxon>
        <taxon>Parastacidae</taxon>
        <taxon>Cherax</taxon>
    </lineage>
</organism>
<gene>
    <name evidence="1" type="ORF">OTU49_015712</name>
</gene>
<keyword evidence="2" id="KW-1185">Reference proteome</keyword>
<dbReference type="SMART" id="SM00150">
    <property type="entry name" value="SPEC"/>
    <property type="match status" value="2"/>
</dbReference>
<reference evidence="1 2" key="1">
    <citation type="journal article" date="2024" name="BMC Genomics">
        <title>Genome assembly of redclaw crayfish (Cherax quadricarinatus) provides insights into its immune adaptation and hypoxia tolerance.</title>
        <authorList>
            <person name="Liu Z."/>
            <person name="Zheng J."/>
            <person name="Li H."/>
            <person name="Fang K."/>
            <person name="Wang S."/>
            <person name="He J."/>
            <person name="Zhou D."/>
            <person name="Weng S."/>
            <person name="Chi M."/>
            <person name="Gu Z."/>
            <person name="He J."/>
            <person name="Li F."/>
            <person name="Wang M."/>
        </authorList>
    </citation>
    <scope>NUCLEOTIDE SEQUENCE [LARGE SCALE GENOMIC DNA]</scope>
    <source>
        <strain evidence="1">ZL_2023a</strain>
    </source>
</reference>
<dbReference type="Pfam" id="PF00435">
    <property type="entry name" value="Spectrin"/>
    <property type="match status" value="1"/>
</dbReference>
<comment type="caution">
    <text evidence="1">The sequence shown here is derived from an EMBL/GenBank/DDBJ whole genome shotgun (WGS) entry which is preliminary data.</text>
</comment>
<dbReference type="SUPFAM" id="SSF46966">
    <property type="entry name" value="Spectrin repeat"/>
    <property type="match status" value="2"/>
</dbReference>
<sequence length="606" mass="70140">MTFWQENYGFVKDVYDFRLQKYQEWMDNLEGIVSKVMAQNVQYTYKEFKNIQDSLASLCRDLEKEGMKEWLDMMLEKVAMRVSDEATVSSKDKEFKAAEKKKLQALIDRHNKLMPSTQESQAKVDVYARCYAYGDDISACLKTLEEMRHLSVKEIHPHNMNMVEEQIEKVEKIMNTIDGQRETYEELLKRGKKLLQNPNKAPFLTDLIEKMENTWVEANDLSKKRHSMLVNSAKDWEKYDELRAAINDPIEKLEGELKRYRKFFDPVMGARKLAQKRTTWEEQKQLADDMFANIKKCYNTIIVLAGDDKKEFLDKEVADVEDKRNVIEKCNVKLNKLFEYNEKLAKAVNHAKALQDWASPTNTKLKEITTDPDLSPEDRVKEILILQEQAQERLPQIDPLNAEYKALLTDEDLEKSETAKKTLADWNETKAFVTEVCQEVEKEAGSISQDQRFYADYLCGVKDFKPWMESAEAKIKEPVPKPTSLEDALALLESAKEFDSVCAKEKEKLDSAGKARDSMEKASSTENEVAPLSNRWDTVKKTVVERVEKIQTLVKTWEDLKTTTDDLSVKVSDVTAKEEPNLEELEKVYASVKVLFDKKKELLGAI</sequence>
<evidence type="ECO:0000313" key="1">
    <source>
        <dbReference type="EMBL" id="KAK8749169.1"/>
    </source>
</evidence>
<evidence type="ECO:0000313" key="2">
    <source>
        <dbReference type="Proteomes" id="UP001445076"/>
    </source>
</evidence>
<dbReference type="InterPro" id="IPR018159">
    <property type="entry name" value="Spectrin/alpha-actinin"/>
</dbReference>
<dbReference type="EMBL" id="JARKIK010000010">
    <property type="protein sequence ID" value="KAK8749169.1"/>
    <property type="molecule type" value="Genomic_DNA"/>
</dbReference>